<dbReference type="Proteomes" id="UP000325302">
    <property type="component" value="Unassembled WGS sequence"/>
</dbReference>
<dbReference type="RefSeq" id="WP_149390380.1">
    <property type="nucleotide sequence ID" value="NZ_SMRS01000003.1"/>
</dbReference>
<evidence type="ECO:0000313" key="8">
    <source>
        <dbReference type="EMBL" id="KAA0875372.1"/>
    </source>
</evidence>
<name>A0A5A9W425_9GAMM</name>
<dbReference type="GO" id="GO:0046872">
    <property type="term" value="F:metal ion binding"/>
    <property type="evidence" value="ECO:0007669"/>
    <property type="project" value="UniProtKB-KW"/>
</dbReference>
<evidence type="ECO:0000256" key="2">
    <source>
        <dbReference type="ARBA" id="ARBA00009405"/>
    </source>
</evidence>
<dbReference type="EC" id="4.1.3.4" evidence="3"/>
<dbReference type="SUPFAM" id="SSF51569">
    <property type="entry name" value="Aldolase"/>
    <property type="match status" value="1"/>
</dbReference>
<dbReference type="EMBL" id="SMRS01000003">
    <property type="protein sequence ID" value="KAA0875372.1"/>
    <property type="molecule type" value="Genomic_DNA"/>
</dbReference>
<dbReference type="NCBIfam" id="NF004283">
    <property type="entry name" value="PRK05692.1"/>
    <property type="match status" value="1"/>
</dbReference>
<dbReference type="Pfam" id="PF00682">
    <property type="entry name" value="HMGL-like"/>
    <property type="match status" value="1"/>
</dbReference>
<dbReference type="CDD" id="cd07938">
    <property type="entry name" value="DRE_TIM_HMGL"/>
    <property type="match status" value="1"/>
</dbReference>
<evidence type="ECO:0000256" key="6">
    <source>
        <dbReference type="ARBA" id="ARBA00049877"/>
    </source>
</evidence>
<dbReference type="PANTHER" id="PTHR42738">
    <property type="entry name" value="HYDROXYMETHYLGLUTARYL-COA LYASE"/>
    <property type="match status" value="1"/>
</dbReference>
<dbReference type="GO" id="GO:0046951">
    <property type="term" value="P:ketone body biosynthetic process"/>
    <property type="evidence" value="ECO:0007669"/>
    <property type="project" value="TreeGrafter"/>
</dbReference>
<dbReference type="InterPro" id="IPR013785">
    <property type="entry name" value="Aldolase_TIM"/>
</dbReference>
<evidence type="ECO:0000313" key="9">
    <source>
        <dbReference type="Proteomes" id="UP000325302"/>
    </source>
</evidence>
<feature type="domain" description="Pyruvate carboxyltransferase" evidence="7">
    <location>
        <begin position="7"/>
        <end position="275"/>
    </location>
</feature>
<evidence type="ECO:0000259" key="7">
    <source>
        <dbReference type="PROSITE" id="PS50991"/>
    </source>
</evidence>
<keyword evidence="9" id="KW-1185">Reference proteome</keyword>
<proteinExistence type="inferred from homology"/>
<comment type="similarity">
    <text evidence="2">Belongs to the HMG-CoA lyase family.</text>
</comment>
<gene>
    <name evidence="8" type="ORF">E1H14_05140</name>
</gene>
<evidence type="ECO:0000256" key="4">
    <source>
        <dbReference type="ARBA" id="ARBA00022723"/>
    </source>
</evidence>
<comment type="catalytic activity">
    <reaction evidence="6">
        <text>(3S)-3-hydroxy-3-methylglutaryl-CoA = acetoacetate + acetyl-CoA</text>
        <dbReference type="Rhea" id="RHEA:24404"/>
        <dbReference type="ChEBI" id="CHEBI:13705"/>
        <dbReference type="ChEBI" id="CHEBI:43074"/>
        <dbReference type="ChEBI" id="CHEBI:57288"/>
        <dbReference type="EC" id="4.1.3.4"/>
    </reaction>
</comment>
<reference evidence="8 9" key="1">
    <citation type="submission" date="2019-03" db="EMBL/GenBank/DDBJ databases">
        <title>Nitrincola sp. nov. isolated from an Indian soda lake.</title>
        <authorList>
            <person name="Joshi A."/>
            <person name="Thite S.V."/>
            <person name="Joseph N."/>
            <person name="Dhotre D."/>
            <person name="Moorthy M."/>
            <person name="Shouche Y.S."/>
        </authorList>
    </citation>
    <scope>NUCLEOTIDE SEQUENCE [LARGE SCALE GENOMIC DNA]</scope>
    <source>
        <strain evidence="8 9">MEB193</strain>
    </source>
</reference>
<dbReference type="InterPro" id="IPR000138">
    <property type="entry name" value="HMG_CoA_lyase_AS"/>
</dbReference>
<organism evidence="8 9">
    <name type="scientific">Nitrincola tapanii</name>
    <dbReference type="NCBI Taxonomy" id="1708751"/>
    <lineage>
        <taxon>Bacteria</taxon>
        <taxon>Pseudomonadati</taxon>
        <taxon>Pseudomonadota</taxon>
        <taxon>Gammaproteobacteria</taxon>
        <taxon>Oceanospirillales</taxon>
        <taxon>Oceanospirillaceae</taxon>
        <taxon>Nitrincola</taxon>
    </lineage>
</organism>
<evidence type="ECO:0000256" key="1">
    <source>
        <dbReference type="ARBA" id="ARBA00005143"/>
    </source>
</evidence>
<sequence>MQLPEKIKIVEVGPRDGLQNEAPHQLHLDEKIQLIESLAATGLKNIEVGSFVSPKHLPQMADTGEILKRLSCKPGMSYRVLVPNQQGLEAALAAGAKEIAVFTAASDAFTTQNIRMSVAESLQRFRPLVQAAQTQGIAVRGYLSTLLDCPYSGKVPSQNVLRVAEALLEMGCYEVSLGETTGRATALDVEGILEDLAKTLSLTHFAVHFHDTYGQALTNVWVALKAGITTIDASVAGLGGCPYAPGASGNLATEDLVYLLHGLGIQTSVDLNQLVQVGAWISQRLQKPYASKAGYALFCQQPSV</sequence>
<dbReference type="InterPro" id="IPR000891">
    <property type="entry name" value="PYR_CT"/>
</dbReference>
<dbReference type="Gene3D" id="3.20.20.70">
    <property type="entry name" value="Aldolase class I"/>
    <property type="match status" value="1"/>
</dbReference>
<dbReference type="OrthoDB" id="9784013at2"/>
<dbReference type="GO" id="GO:0006552">
    <property type="term" value="P:L-leucine catabolic process"/>
    <property type="evidence" value="ECO:0007669"/>
    <property type="project" value="TreeGrafter"/>
</dbReference>
<dbReference type="UniPathway" id="UPA00896">
    <property type="reaction ID" value="UER00863"/>
</dbReference>
<dbReference type="PROSITE" id="PS50991">
    <property type="entry name" value="PYR_CT"/>
    <property type="match status" value="1"/>
</dbReference>
<protein>
    <recommendedName>
        <fullName evidence="3">hydroxymethylglutaryl-CoA lyase</fullName>
        <ecNumber evidence="3">4.1.3.4</ecNumber>
    </recommendedName>
</protein>
<keyword evidence="4" id="KW-0479">Metal-binding</keyword>
<dbReference type="PROSITE" id="PS01062">
    <property type="entry name" value="HMG_COA_LYASE"/>
    <property type="match status" value="1"/>
</dbReference>
<dbReference type="FunFam" id="3.20.20.70:FF:000071">
    <property type="entry name" value="Hydroxymethylglutaryl-CoA lyase"/>
    <property type="match status" value="1"/>
</dbReference>
<comment type="pathway">
    <text evidence="1">Metabolic intermediate metabolism; (S)-3-hydroxy-3-methylglutaryl-CoA degradation; acetoacetate from (S)-3-hydroxy-3-methylglutaryl-CoA: step 1/1.</text>
</comment>
<dbReference type="PANTHER" id="PTHR42738:SF7">
    <property type="entry name" value="HYDROXYMETHYLGLUTARYL-COA LYASE"/>
    <property type="match status" value="1"/>
</dbReference>
<comment type="caution">
    <text evidence="8">The sequence shown here is derived from an EMBL/GenBank/DDBJ whole genome shotgun (WGS) entry which is preliminary data.</text>
</comment>
<evidence type="ECO:0000256" key="5">
    <source>
        <dbReference type="ARBA" id="ARBA00023239"/>
    </source>
</evidence>
<keyword evidence="5 8" id="KW-0456">Lyase</keyword>
<accession>A0A5A9W425</accession>
<evidence type="ECO:0000256" key="3">
    <source>
        <dbReference type="ARBA" id="ARBA00012910"/>
    </source>
</evidence>
<dbReference type="GO" id="GO:0004419">
    <property type="term" value="F:hydroxymethylglutaryl-CoA lyase activity"/>
    <property type="evidence" value="ECO:0007669"/>
    <property type="project" value="UniProtKB-EC"/>
</dbReference>
<dbReference type="AlphaFoldDB" id="A0A5A9W425"/>
<dbReference type="InterPro" id="IPR043594">
    <property type="entry name" value="HMGL"/>
</dbReference>